<evidence type="ECO:0000256" key="4">
    <source>
        <dbReference type="ARBA" id="ARBA00047942"/>
    </source>
</evidence>
<evidence type="ECO:0000256" key="2">
    <source>
        <dbReference type="ARBA" id="ARBA00022603"/>
    </source>
</evidence>
<accession>A0ABW5XPP1</accession>
<comment type="caution">
    <text evidence="6">The sequence shown here is derived from an EMBL/GenBank/DDBJ whole genome shotgun (WGS) entry which is preliminary data.</text>
</comment>
<reference evidence="7" key="1">
    <citation type="journal article" date="2019" name="Int. J. Syst. Evol. Microbiol.">
        <title>The Global Catalogue of Microorganisms (GCM) 10K type strain sequencing project: providing services to taxonomists for standard genome sequencing and annotation.</title>
        <authorList>
            <consortium name="The Broad Institute Genomics Platform"/>
            <consortium name="The Broad Institute Genome Sequencing Center for Infectious Disease"/>
            <person name="Wu L."/>
            <person name="Ma J."/>
        </authorList>
    </citation>
    <scope>NUCLEOTIDE SEQUENCE [LARGE SCALE GENOMIC DNA]</scope>
    <source>
        <strain evidence="7">KCTC 52232</strain>
    </source>
</reference>
<name>A0ABW5XPP1_9SPHI</name>
<dbReference type="EMBL" id="JBHUON010000011">
    <property type="protein sequence ID" value="MFD2865223.1"/>
    <property type="molecule type" value="Genomic_DNA"/>
</dbReference>
<dbReference type="Pfam" id="PF12950">
    <property type="entry name" value="TaqI_C"/>
    <property type="match status" value="1"/>
</dbReference>
<dbReference type="InterPro" id="IPR025931">
    <property type="entry name" value="TaqI_C"/>
</dbReference>
<comment type="catalytic activity">
    <reaction evidence="4">
        <text>a 2'-deoxyadenosine in DNA + S-adenosyl-L-methionine = an N(6)-methyl-2'-deoxyadenosine in DNA + S-adenosyl-L-homocysteine + H(+)</text>
        <dbReference type="Rhea" id="RHEA:15197"/>
        <dbReference type="Rhea" id="RHEA-COMP:12418"/>
        <dbReference type="Rhea" id="RHEA-COMP:12419"/>
        <dbReference type="ChEBI" id="CHEBI:15378"/>
        <dbReference type="ChEBI" id="CHEBI:57856"/>
        <dbReference type="ChEBI" id="CHEBI:59789"/>
        <dbReference type="ChEBI" id="CHEBI:90615"/>
        <dbReference type="ChEBI" id="CHEBI:90616"/>
        <dbReference type="EC" id="2.1.1.72"/>
    </reaction>
</comment>
<dbReference type="PANTHER" id="PTHR33841">
    <property type="entry name" value="DNA METHYLTRANSFERASE YEEA-RELATED"/>
    <property type="match status" value="1"/>
</dbReference>
<feature type="domain" description="TaqI-like C-terminal specificity" evidence="5">
    <location>
        <begin position="51"/>
        <end position="191"/>
    </location>
</feature>
<sequence>METIGVPLKDWDINIYRGILTGYNDAFIIDTSKKDELVSQSGGEDLSNIIKPILRGRDVDRYKTNWQELYLIYIPWHFPLHKDSSISGASKEAEIQFQIQYPAIYNHLLNFKTQLSNRNKAETGIRYEWYALQRWGANYMDDFFKQKIIWKRIGSVIRFSYDESGLFCLDSTCFATGSDMKFLVGYLNSTVSRRELLRNSPQTGTGDVITSVQALEPLLIPKASEEAKYEISRLVDLYLTAISNNLIDEAIDVDCRINLLFFELFDLSVEEIAYISNS</sequence>
<dbReference type="EC" id="2.1.1.72" evidence="1"/>
<evidence type="ECO:0000256" key="3">
    <source>
        <dbReference type="ARBA" id="ARBA00022679"/>
    </source>
</evidence>
<keyword evidence="2" id="KW-0489">Methyltransferase</keyword>
<protein>
    <recommendedName>
        <fullName evidence="1">site-specific DNA-methyltransferase (adenine-specific)</fullName>
        <ecNumber evidence="1">2.1.1.72</ecNumber>
    </recommendedName>
</protein>
<dbReference type="Proteomes" id="UP001597601">
    <property type="component" value="Unassembled WGS sequence"/>
</dbReference>
<keyword evidence="3" id="KW-0808">Transferase</keyword>
<evidence type="ECO:0000256" key="1">
    <source>
        <dbReference type="ARBA" id="ARBA00011900"/>
    </source>
</evidence>
<proteinExistence type="predicted"/>
<keyword evidence="7" id="KW-1185">Reference proteome</keyword>
<evidence type="ECO:0000313" key="7">
    <source>
        <dbReference type="Proteomes" id="UP001597601"/>
    </source>
</evidence>
<evidence type="ECO:0000313" key="6">
    <source>
        <dbReference type="EMBL" id="MFD2865223.1"/>
    </source>
</evidence>
<dbReference type="PANTHER" id="PTHR33841:SF1">
    <property type="entry name" value="DNA METHYLTRANSFERASE A"/>
    <property type="match status" value="1"/>
</dbReference>
<gene>
    <name evidence="6" type="ORF">ACFSYC_11045</name>
</gene>
<organism evidence="6 7">
    <name type="scientific">Mucilaginibacter antarcticus</name>
    <dbReference type="NCBI Taxonomy" id="1855725"/>
    <lineage>
        <taxon>Bacteria</taxon>
        <taxon>Pseudomonadati</taxon>
        <taxon>Bacteroidota</taxon>
        <taxon>Sphingobacteriia</taxon>
        <taxon>Sphingobacteriales</taxon>
        <taxon>Sphingobacteriaceae</taxon>
        <taxon>Mucilaginibacter</taxon>
    </lineage>
</organism>
<evidence type="ECO:0000259" key="5">
    <source>
        <dbReference type="Pfam" id="PF12950"/>
    </source>
</evidence>
<dbReference type="InterPro" id="IPR050953">
    <property type="entry name" value="N4_N6_ade-DNA_methylase"/>
</dbReference>